<reference evidence="2 3" key="1">
    <citation type="submission" date="2017-11" db="EMBL/GenBank/DDBJ databases">
        <title>Draft genome of actinobacteria isolated from guarana (Paullinia cupana (Mart.) Ducke.</title>
        <authorList>
            <person name="Siqueira K.A."/>
            <person name="Liotti R.G."/>
            <person name="Mendes T.A.O."/>
            <person name="Soares M.A."/>
        </authorList>
    </citation>
    <scope>NUCLEOTIDE SEQUENCE [LARGE SCALE GENOMIC DNA]</scope>
    <source>
        <strain evidence="2 3">193</strain>
    </source>
</reference>
<dbReference type="PROSITE" id="PS51257">
    <property type="entry name" value="PROKAR_LIPOPROTEIN"/>
    <property type="match status" value="1"/>
</dbReference>
<evidence type="ECO:0008006" key="4">
    <source>
        <dbReference type="Google" id="ProtNLM"/>
    </source>
</evidence>
<accession>A0A3M0HUI1</accession>
<feature type="signal peptide" evidence="1">
    <location>
        <begin position="1"/>
        <end position="27"/>
    </location>
</feature>
<keyword evidence="1" id="KW-0732">Signal</keyword>
<dbReference type="EMBL" id="PENI01000051">
    <property type="protein sequence ID" value="RMB79860.1"/>
    <property type="molecule type" value="Genomic_DNA"/>
</dbReference>
<gene>
    <name evidence="2" type="ORF">CTZ28_43040</name>
</gene>
<organism evidence="2 3">
    <name type="scientific">Streptomyces shenzhenensis</name>
    <dbReference type="NCBI Taxonomy" id="943815"/>
    <lineage>
        <taxon>Bacteria</taxon>
        <taxon>Bacillati</taxon>
        <taxon>Actinomycetota</taxon>
        <taxon>Actinomycetes</taxon>
        <taxon>Kitasatosporales</taxon>
        <taxon>Streptomycetaceae</taxon>
        <taxon>Streptomyces</taxon>
    </lineage>
</organism>
<proteinExistence type="predicted"/>
<feature type="chain" id="PRO_5039332941" description="Sensor domain-containing protein" evidence="1">
    <location>
        <begin position="28"/>
        <end position="233"/>
    </location>
</feature>
<dbReference type="Proteomes" id="UP000270471">
    <property type="component" value="Unassembled WGS sequence"/>
</dbReference>
<protein>
    <recommendedName>
        <fullName evidence="4">Sensor domain-containing protein</fullName>
    </recommendedName>
</protein>
<name>A0A3M0HUI1_9ACTN</name>
<comment type="caution">
    <text evidence="2">The sequence shown here is derived from an EMBL/GenBank/DDBJ whole genome shotgun (WGS) entry which is preliminary data.</text>
</comment>
<sequence>MPLRRTAAVAALSIALLLAACRSSEHSGPADGPAARPSLSNATLEKLTMVGTVAGLRVTEPAEDLLPEGSYQADKDECLPIAQLAFTNTPRPATARAVREFSGPGELNSIVGELWVTVHQGDDARSALDDVRKALTECSGSFKVPGAPMIYRDLEPAQAPDLGDESVGFRFTTSAFNVSTPATYAVVRTDHILTTMMVITDTIPRPLLEAQLAKLPDWGGHTKGAQRIASADL</sequence>
<evidence type="ECO:0000256" key="1">
    <source>
        <dbReference type="SAM" id="SignalP"/>
    </source>
</evidence>
<keyword evidence="3" id="KW-1185">Reference proteome</keyword>
<evidence type="ECO:0000313" key="2">
    <source>
        <dbReference type="EMBL" id="RMB79860.1"/>
    </source>
</evidence>
<dbReference type="AlphaFoldDB" id="A0A3M0HUI1"/>
<evidence type="ECO:0000313" key="3">
    <source>
        <dbReference type="Proteomes" id="UP000270471"/>
    </source>
</evidence>